<evidence type="ECO:0000313" key="9">
    <source>
        <dbReference type="Proteomes" id="UP000285740"/>
    </source>
</evidence>
<evidence type="ECO:0000313" key="1">
    <source>
        <dbReference type="EMBL" id="RHA18061.1"/>
    </source>
</evidence>
<dbReference type="SUPFAM" id="SSF52540">
    <property type="entry name" value="P-loop containing nucleoside triphosphate hydrolases"/>
    <property type="match status" value="1"/>
</dbReference>
<dbReference type="Pfam" id="PF13189">
    <property type="entry name" value="Cytidylate_kin2"/>
    <property type="match status" value="1"/>
</dbReference>
<dbReference type="Proteomes" id="UP000283314">
    <property type="component" value="Unassembled WGS sequence"/>
</dbReference>
<dbReference type="Proteomes" id="UP000286186">
    <property type="component" value="Unassembled WGS sequence"/>
</dbReference>
<organism evidence="5 6">
    <name type="scientific">Eubacterium ventriosum</name>
    <dbReference type="NCBI Taxonomy" id="39496"/>
    <lineage>
        <taxon>Bacteria</taxon>
        <taxon>Bacillati</taxon>
        <taxon>Bacillota</taxon>
        <taxon>Clostridia</taxon>
        <taxon>Eubacteriales</taxon>
        <taxon>Eubacteriaceae</taxon>
        <taxon>Eubacterium</taxon>
    </lineage>
</organism>
<reference evidence="6 7" key="1">
    <citation type="submission" date="2018-08" db="EMBL/GenBank/DDBJ databases">
        <title>A genome reference for cultivated species of the human gut microbiota.</title>
        <authorList>
            <person name="Zou Y."/>
            <person name="Xue W."/>
            <person name="Luo G."/>
        </authorList>
    </citation>
    <scope>NUCLEOTIDE SEQUENCE [LARGE SCALE GENOMIC DNA]</scope>
    <source>
        <strain evidence="5 6">AF37-4</strain>
        <strain evidence="4 10">AM23-22</strain>
        <strain evidence="3 9">AM42-30</strain>
        <strain evidence="2 7">AM43-2</strain>
        <strain evidence="1 8">AM44-11BH</strain>
    </source>
</reference>
<keyword evidence="8" id="KW-1185">Reference proteome</keyword>
<dbReference type="SMR" id="A0A415L4Z0"/>
<gene>
    <name evidence="5" type="ORF">DW018_10700</name>
    <name evidence="4" type="ORF">DW652_09125</name>
    <name evidence="3" type="ORF">DW918_05260</name>
    <name evidence="2" type="ORF">DW929_08605</name>
    <name evidence="1" type="ORF">DW944_08325</name>
</gene>
<dbReference type="EMBL" id="QSFV01000012">
    <property type="protein sequence ID" value="RHA80891.1"/>
    <property type="molecule type" value="Genomic_DNA"/>
</dbReference>
<evidence type="ECO:0000313" key="4">
    <source>
        <dbReference type="EMBL" id="RHF88178.1"/>
    </source>
</evidence>
<dbReference type="EMBL" id="QSFO01000009">
    <property type="protein sequence ID" value="RHA53701.1"/>
    <property type="molecule type" value="Genomic_DNA"/>
</dbReference>
<evidence type="ECO:0000313" key="8">
    <source>
        <dbReference type="Proteomes" id="UP000284779"/>
    </source>
</evidence>
<keyword evidence="5" id="KW-0808">Transferase</keyword>
<dbReference type="EMBL" id="QROT01000008">
    <property type="protein sequence ID" value="RHL43570.1"/>
    <property type="molecule type" value="Genomic_DNA"/>
</dbReference>
<dbReference type="EMBL" id="QSFD01000007">
    <property type="protein sequence ID" value="RHA18061.1"/>
    <property type="molecule type" value="Genomic_DNA"/>
</dbReference>
<protein>
    <submittedName>
        <fullName evidence="5">Cytidylate kinase-like family protein</fullName>
    </submittedName>
</protein>
<keyword evidence="5" id="KW-0418">Kinase</keyword>
<dbReference type="EMBL" id="QRHR01000008">
    <property type="protein sequence ID" value="RHF88178.1"/>
    <property type="molecule type" value="Genomic_DNA"/>
</dbReference>
<dbReference type="InterPro" id="IPR027417">
    <property type="entry name" value="P-loop_NTPase"/>
</dbReference>
<dbReference type="Gene3D" id="3.40.50.300">
    <property type="entry name" value="P-loop containing nucleotide triphosphate hydrolases"/>
    <property type="match status" value="1"/>
</dbReference>
<evidence type="ECO:0000313" key="7">
    <source>
        <dbReference type="Proteomes" id="UP000284598"/>
    </source>
</evidence>
<dbReference type="RefSeq" id="WP_005363670.1">
    <property type="nucleotide sequence ID" value="NZ_CABJDQ010000008.1"/>
</dbReference>
<evidence type="ECO:0000313" key="5">
    <source>
        <dbReference type="EMBL" id="RHL43570.1"/>
    </source>
</evidence>
<proteinExistence type="predicted"/>
<evidence type="ECO:0000313" key="6">
    <source>
        <dbReference type="Proteomes" id="UP000283314"/>
    </source>
</evidence>
<evidence type="ECO:0000313" key="2">
    <source>
        <dbReference type="EMBL" id="RHA53701.1"/>
    </source>
</evidence>
<dbReference type="Proteomes" id="UP000285740">
    <property type="component" value="Unassembled WGS sequence"/>
</dbReference>
<evidence type="ECO:0000313" key="10">
    <source>
        <dbReference type="Proteomes" id="UP000286186"/>
    </source>
</evidence>
<dbReference type="GO" id="GO:0016301">
    <property type="term" value="F:kinase activity"/>
    <property type="evidence" value="ECO:0007669"/>
    <property type="project" value="UniProtKB-KW"/>
</dbReference>
<dbReference type="GeneID" id="66467712"/>
<comment type="caution">
    <text evidence="5">The sequence shown here is derived from an EMBL/GenBank/DDBJ whole genome shotgun (WGS) entry which is preliminary data.</text>
</comment>
<sequence>MKQIIIAIGREFGSGGHLVAKKLAEHYNIPLYSKELLDEVAKDGRYSKEVLERFDEKPMNFAFIPVPAGGTTISLEQDIAIRQFNFIRKKANEEKESFVIVGRCAEEILSDNPNMISAFILGDKDTKTKRVMEREGVDEKTALNMMKKMDKMRKVYHNFYCESKWGDSRTYDICIKIGKVDVDTATDMIIKYIDSRDN</sequence>
<dbReference type="AlphaFoldDB" id="A0A415L4Z0"/>
<name>A0A415L4Z0_9FIRM</name>
<dbReference type="Proteomes" id="UP000284598">
    <property type="component" value="Unassembled WGS sequence"/>
</dbReference>
<dbReference type="Proteomes" id="UP000284779">
    <property type="component" value="Unassembled WGS sequence"/>
</dbReference>
<accession>A0A415L4Z0</accession>
<evidence type="ECO:0000313" key="3">
    <source>
        <dbReference type="EMBL" id="RHA80891.1"/>
    </source>
</evidence>